<dbReference type="PANTHER" id="PTHR35807:SF1">
    <property type="entry name" value="TRANSCRIPTIONAL REGULATOR REDD"/>
    <property type="match status" value="1"/>
</dbReference>
<evidence type="ECO:0000313" key="7">
    <source>
        <dbReference type="EMBL" id="GHE89946.1"/>
    </source>
</evidence>
<evidence type="ECO:0000256" key="5">
    <source>
        <dbReference type="PROSITE-ProRule" id="PRU01091"/>
    </source>
</evidence>
<dbReference type="InterPro" id="IPR051677">
    <property type="entry name" value="AfsR-DnrI-RedD_regulator"/>
</dbReference>
<dbReference type="SUPFAM" id="SSF48452">
    <property type="entry name" value="TPR-like"/>
    <property type="match status" value="1"/>
</dbReference>
<dbReference type="SMART" id="SM01043">
    <property type="entry name" value="BTAD"/>
    <property type="match status" value="1"/>
</dbReference>
<keyword evidence="4" id="KW-0804">Transcription</keyword>
<dbReference type="RefSeq" id="WP_191244470.1">
    <property type="nucleotide sequence ID" value="NZ_BNAU01000002.1"/>
</dbReference>
<evidence type="ECO:0000256" key="1">
    <source>
        <dbReference type="ARBA" id="ARBA00005820"/>
    </source>
</evidence>
<dbReference type="PANTHER" id="PTHR35807">
    <property type="entry name" value="TRANSCRIPTIONAL REGULATOR REDD-RELATED"/>
    <property type="match status" value="1"/>
</dbReference>
<dbReference type="EMBL" id="BNAU01000002">
    <property type="protein sequence ID" value="GHE89946.1"/>
    <property type="molecule type" value="Genomic_DNA"/>
</dbReference>
<dbReference type="InterPro" id="IPR005158">
    <property type="entry name" value="BTAD"/>
</dbReference>
<accession>A0ABQ3IPS5</accession>
<keyword evidence="2" id="KW-0805">Transcription regulation</keyword>
<dbReference type="Gene3D" id="1.25.40.10">
    <property type="entry name" value="Tetratricopeptide repeat domain"/>
    <property type="match status" value="1"/>
</dbReference>
<dbReference type="PROSITE" id="PS51755">
    <property type="entry name" value="OMPR_PHOB"/>
    <property type="match status" value="1"/>
</dbReference>
<dbReference type="Proteomes" id="UP000605897">
    <property type="component" value="Unassembled WGS sequence"/>
</dbReference>
<gene>
    <name evidence="7" type="ORF">GCM10017786_22690</name>
</gene>
<dbReference type="CDD" id="cd15831">
    <property type="entry name" value="BTAD"/>
    <property type="match status" value="1"/>
</dbReference>
<dbReference type="SMART" id="SM00862">
    <property type="entry name" value="Trans_reg_C"/>
    <property type="match status" value="1"/>
</dbReference>
<comment type="similarity">
    <text evidence="1">Belongs to the AfsR/DnrI/RedD regulatory family.</text>
</comment>
<protein>
    <recommendedName>
        <fullName evidence="6">OmpR/PhoB-type domain-containing protein</fullName>
    </recommendedName>
</protein>
<comment type="caution">
    <text evidence="7">The sequence shown here is derived from an EMBL/GenBank/DDBJ whole genome shotgun (WGS) entry which is preliminary data.</text>
</comment>
<dbReference type="Pfam" id="PF03704">
    <property type="entry name" value="BTAD"/>
    <property type="match status" value="1"/>
</dbReference>
<dbReference type="InterPro" id="IPR001867">
    <property type="entry name" value="OmpR/PhoB-type_DNA-bd"/>
</dbReference>
<evidence type="ECO:0000313" key="8">
    <source>
        <dbReference type="Proteomes" id="UP000605897"/>
    </source>
</evidence>
<keyword evidence="8" id="KW-1185">Reference proteome</keyword>
<reference evidence="8" key="1">
    <citation type="journal article" date="2019" name="Int. J. Syst. Evol. Microbiol.">
        <title>The Global Catalogue of Microorganisms (GCM) 10K type strain sequencing project: providing services to taxonomists for standard genome sequencing and annotation.</title>
        <authorList>
            <consortium name="The Broad Institute Genomics Platform"/>
            <consortium name="The Broad Institute Genome Sequencing Center for Infectious Disease"/>
            <person name="Wu L."/>
            <person name="Ma J."/>
        </authorList>
    </citation>
    <scope>NUCLEOTIDE SEQUENCE [LARGE SCALE GENOMIC DNA]</scope>
    <source>
        <strain evidence="8">CGMCC 4.7677</strain>
    </source>
</reference>
<dbReference type="InterPro" id="IPR036388">
    <property type="entry name" value="WH-like_DNA-bd_sf"/>
</dbReference>
<feature type="DNA-binding region" description="OmpR/PhoB-type" evidence="5">
    <location>
        <begin position="1"/>
        <end position="89"/>
    </location>
</feature>
<dbReference type="InterPro" id="IPR016032">
    <property type="entry name" value="Sig_transdc_resp-reg_C-effctor"/>
</dbReference>
<keyword evidence="3 5" id="KW-0238">DNA-binding</keyword>
<sequence length="245" mass="26389">MEFRILGPLEVRDTGELVPLPRGRGRALLALLVVHAGQVVATDRLTDELWQGNPPPTAGTALQGLVSNLRKRLGGALIRTRPPGYALTAAAADIDANRFRVLVDAAAGAGPRERADLLRRALRLWRGPVLAEFRAQPFAQPAIAALDELRLSALEERIGADLALGRHPELVGELEALVEAHPLRERLRGQLMLALYRTGRQVEALGVYRAARSTLAEELGLEPGPGLRGLEVAILRQDPALLAPG</sequence>
<evidence type="ECO:0000256" key="4">
    <source>
        <dbReference type="ARBA" id="ARBA00023163"/>
    </source>
</evidence>
<dbReference type="Gene3D" id="1.10.10.10">
    <property type="entry name" value="Winged helix-like DNA-binding domain superfamily/Winged helix DNA-binding domain"/>
    <property type="match status" value="1"/>
</dbReference>
<evidence type="ECO:0000256" key="2">
    <source>
        <dbReference type="ARBA" id="ARBA00023015"/>
    </source>
</evidence>
<dbReference type="Pfam" id="PF00486">
    <property type="entry name" value="Trans_reg_C"/>
    <property type="match status" value="1"/>
</dbReference>
<evidence type="ECO:0000259" key="6">
    <source>
        <dbReference type="PROSITE" id="PS51755"/>
    </source>
</evidence>
<feature type="domain" description="OmpR/PhoB-type" evidence="6">
    <location>
        <begin position="1"/>
        <end position="89"/>
    </location>
</feature>
<evidence type="ECO:0000256" key="3">
    <source>
        <dbReference type="ARBA" id="ARBA00023125"/>
    </source>
</evidence>
<dbReference type="InterPro" id="IPR011990">
    <property type="entry name" value="TPR-like_helical_dom_sf"/>
</dbReference>
<organism evidence="7 8">
    <name type="scientific">Amycolatopsis deserti</name>
    <dbReference type="NCBI Taxonomy" id="185696"/>
    <lineage>
        <taxon>Bacteria</taxon>
        <taxon>Bacillati</taxon>
        <taxon>Actinomycetota</taxon>
        <taxon>Actinomycetes</taxon>
        <taxon>Pseudonocardiales</taxon>
        <taxon>Pseudonocardiaceae</taxon>
        <taxon>Amycolatopsis</taxon>
    </lineage>
</organism>
<proteinExistence type="inferred from homology"/>
<name>A0ABQ3IPS5_9PSEU</name>
<dbReference type="SUPFAM" id="SSF46894">
    <property type="entry name" value="C-terminal effector domain of the bipartite response regulators"/>
    <property type="match status" value="1"/>
</dbReference>